<keyword evidence="2" id="KW-0695">RNA-directed DNA polymerase</keyword>
<dbReference type="Pfam" id="PF00078">
    <property type="entry name" value="RVT_1"/>
    <property type="match status" value="1"/>
</dbReference>
<dbReference type="InterPro" id="IPR051083">
    <property type="entry name" value="GrpII_Intron_Splice-Mob/Def"/>
</dbReference>
<protein>
    <submittedName>
        <fullName evidence="2">Phage reverse transcriptase</fullName>
    </submittedName>
</protein>
<dbReference type="InterPro" id="IPR000477">
    <property type="entry name" value="RT_dom"/>
</dbReference>
<evidence type="ECO:0000313" key="2">
    <source>
        <dbReference type="EMBL" id="GBR74577.1"/>
    </source>
</evidence>
<sequence>MKRYGNIYAKICDLENLRIAHRKARRDKSYYIGVRMVNSDEDFYLQKIQNMLVSKSYYVGKYTVEEIIDKGKHRIIAKLPYFPDRIIQWAIMLQIESVFNSVFTNFACASIKNRGVHYASKILKRFLRDERGTRYCLKLDIKKFYDNVDREILKKLLRKKFKDNDLLELLDKIIDSSPGKKGIPIGSFLSQYFANFYLSYFDHWLKEVWRVRYVIRYMDDIVIFHSSKLFLHELKEHIAEYLAVELNLELKRNWQIFPVSVRGVDFVGYRHFPKFKLLRKNTCKRFKKIIMKAIKQKFISLHDYFSLNAYDGWLKWCDGWHLKTKYYQKIREAVL</sequence>
<dbReference type="GO" id="GO:0003964">
    <property type="term" value="F:RNA-directed DNA polymerase activity"/>
    <property type="evidence" value="ECO:0007669"/>
    <property type="project" value="UniProtKB-KW"/>
</dbReference>
<keyword evidence="2" id="KW-0548">Nucleotidyltransferase</keyword>
<comment type="caution">
    <text evidence="2">The sequence shown here is derived from an EMBL/GenBank/DDBJ whole genome shotgun (WGS) entry which is preliminary data.</text>
</comment>
<keyword evidence="3" id="KW-1185">Reference proteome</keyword>
<organism evidence="2 3">
    <name type="scientific">Termititenax aidoneus</name>
    <dbReference type="NCBI Taxonomy" id="2218524"/>
    <lineage>
        <taxon>Bacteria</taxon>
        <taxon>Bacillati</taxon>
        <taxon>Candidatus Margulisiibacteriota</taxon>
        <taxon>Candidatus Termititenacia</taxon>
        <taxon>Candidatus Termititenacales</taxon>
        <taxon>Candidatus Termititenacaceae</taxon>
        <taxon>Candidatus Termititenax</taxon>
    </lineage>
</organism>
<dbReference type="CDD" id="cd01646">
    <property type="entry name" value="RT_Bac_retron_I"/>
    <property type="match status" value="1"/>
</dbReference>
<name>A0A388TCH9_TERA1</name>
<dbReference type="PROSITE" id="PS50878">
    <property type="entry name" value="RT_POL"/>
    <property type="match status" value="1"/>
</dbReference>
<dbReference type="EMBL" id="BGZN01000056">
    <property type="protein sequence ID" value="GBR74577.1"/>
    <property type="molecule type" value="Genomic_DNA"/>
</dbReference>
<dbReference type="SUPFAM" id="SSF56672">
    <property type="entry name" value="DNA/RNA polymerases"/>
    <property type="match status" value="1"/>
</dbReference>
<gene>
    <name evidence="2" type="ORF">NO1_1728</name>
</gene>
<dbReference type="PANTHER" id="PTHR34047">
    <property type="entry name" value="NUCLEAR INTRON MATURASE 1, MITOCHONDRIAL-RELATED"/>
    <property type="match status" value="1"/>
</dbReference>
<dbReference type="PANTHER" id="PTHR34047:SF8">
    <property type="entry name" value="PROTEIN YKFC"/>
    <property type="match status" value="1"/>
</dbReference>
<dbReference type="InterPro" id="IPR043502">
    <property type="entry name" value="DNA/RNA_pol_sf"/>
</dbReference>
<feature type="domain" description="Reverse transcriptase" evidence="1">
    <location>
        <begin position="1"/>
        <end position="271"/>
    </location>
</feature>
<dbReference type="AlphaFoldDB" id="A0A388TCH9"/>
<evidence type="ECO:0000259" key="1">
    <source>
        <dbReference type="PROSITE" id="PS50878"/>
    </source>
</evidence>
<evidence type="ECO:0000313" key="3">
    <source>
        <dbReference type="Proteomes" id="UP000269352"/>
    </source>
</evidence>
<proteinExistence type="predicted"/>
<reference evidence="2 3" key="1">
    <citation type="journal article" date="2019" name="ISME J.">
        <title>Genome analyses of uncultured TG2/ZB3 bacteria in 'Margulisbacteria' specifically attached to ectosymbiotic spirochetes of protists in the termite gut.</title>
        <authorList>
            <person name="Utami Y.D."/>
            <person name="Kuwahara H."/>
            <person name="Igai K."/>
            <person name="Murakami T."/>
            <person name="Sugaya K."/>
            <person name="Morikawa T."/>
            <person name="Nagura Y."/>
            <person name="Yuki M."/>
            <person name="Deevong P."/>
            <person name="Inoue T."/>
            <person name="Kihara K."/>
            <person name="Lo N."/>
            <person name="Yamada A."/>
            <person name="Ohkuma M."/>
            <person name="Hongoh Y."/>
        </authorList>
    </citation>
    <scope>NUCLEOTIDE SEQUENCE [LARGE SCALE GENOMIC DNA]</scope>
    <source>
        <strain evidence="2">NkOx7-01</strain>
    </source>
</reference>
<accession>A0A388TCH9</accession>
<dbReference type="Proteomes" id="UP000269352">
    <property type="component" value="Unassembled WGS sequence"/>
</dbReference>
<keyword evidence="2" id="KW-0808">Transferase</keyword>